<dbReference type="InterPro" id="IPR018000">
    <property type="entry name" value="Neurotransmitter_ion_chnl_CS"/>
</dbReference>
<dbReference type="Pfam" id="PF02931">
    <property type="entry name" value="Neur_chan_LBD"/>
    <property type="match status" value="1"/>
</dbReference>
<feature type="non-terminal residue" evidence="6">
    <location>
        <position position="216"/>
    </location>
</feature>
<dbReference type="CDD" id="cd18989">
    <property type="entry name" value="LGIC_ECD_cation"/>
    <property type="match status" value="1"/>
</dbReference>
<proteinExistence type="inferred from homology"/>
<dbReference type="PANTHER" id="PTHR18945">
    <property type="entry name" value="NEUROTRANSMITTER GATED ION CHANNEL"/>
    <property type="match status" value="1"/>
</dbReference>
<evidence type="ECO:0000313" key="7">
    <source>
        <dbReference type="Proteomes" id="UP001177023"/>
    </source>
</evidence>
<comment type="caution">
    <text evidence="6">The sequence shown here is derived from an EMBL/GenBank/DDBJ whole genome shotgun (WGS) entry which is preliminary data.</text>
</comment>
<dbReference type="GO" id="GO:0004888">
    <property type="term" value="F:transmembrane signaling receptor activity"/>
    <property type="evidence" value="ECO:0007669"/>
    <property type="project" value="InterPro"/>
</dbReference>
<dbReference type="EMBL" id="CATQJA010002664">
    <property type="protein sequence ID" value="CAJ0581922.1"/>
    <property type="molecule type" value="Genomic_DNA"/>
</dbReference>
<reference evidence="6" key="1">
    <citation type="submission" date="2023-06" db="EMBL/GenBank/DDBJ databases">
        <authorList>
            <person name="Delattre M."/>
        </authorList>
    </citation>
    <scope>NUCLEOTIDE SEQUENCE</scope>
    <source>
        <strain evidence="6">AF72</strain>
    </source>
</reference>
<keyword evidence="7" id="KW-1185">Reference proteome</keyword>
<keyword evidence="3" id="KW-0406">Ion transport</keyword>
<keyword evidence="2" id="KW-0472">Membrane</keyword>
<keyword evidence="3" id="KW-0407">Ion channel</keyword>
<evidence type="ECO:0000259" key="5">
    <source>
        <dbReference type="Pfam" id="PF02931"/>
    </source>
</evidence>
<dbReference type="GO" id="GO:0016020">
    <property type="term" value="C:membrane"/>
    <property type="evidence" value="ECO:0007669"/>
    <property type="project" value="UniProtKB-SubCell"/>
</dbReference>
<gene>
    <name evidence="6" type="ORF">MSPICULIGERA_LOCUS20071</name>
</gene>
<dbReference type="InterPro" id="IPR036734">
    <property type="entry name" value="Neur_chan_lig-bd_sf"/>
</dbReference>
<protein>
    <recommendedName>
        <fullName evidence="5">Neurotransmitter-gated ion-channel ligand-binding domain-containing protein</fullName>
    </recommendedName>
</protein>
<feature type="domain" description="Neurotransmitter-gated ion-channel ligand-binding" evidence="5">
    <location>
        <begin position="39"/>
        <end position="202"/>
    </location>
</feature>
<dbReference type="GO" id="GO:0005230">
    <property type="term" value="F:extracellular ligand-gated monoatomic ion channel activity"/>
    <property type="evidence" value="ECO:0007669"/>
    <property type="project" value="InterPro"/>
</dbReference>
<comment type="similarity">
    <text evidence="3">Belongs to the ligand-gated ion channel (TC 1.A.9) family.</text>
</comment>
<keyword evidence="3" id="KW-0813">Transport</keyword>
<evidence type="ECO:0000256" key="2">
    <source>
        <dbReference type="ARBA" id="ARBA00023136"/>
    </source>
</evidence>
<accession>A0AA36D8X1</accession>
<organism evidence="6 7">
    <name type="scientific">Mesorhabditis spiculigera</name>
    <dbReference type="NCBI Taxonomy" id="96644"/>
    <lineage>
        <taxon>Eukaryota</taxon>
        <taxon>Metazoa</taxon>
        <taxon>Ecdysozoa</taxon>
        <taxon>Nematoda</taxon>
        <taxon>Chromadorea</taxon>
        <taxon>Rhabditida</taxon>
        <taxon>Rhabditina</taxon>
        <taxon>Rhabditomorpha</taxon>
        <taxon>Rhabditoidea</taxon>
        <taxon>Rhabditidae</taxon>
        <taxon>Mesorhabditinae</taxon>
        <taxon>Mesorhabditis</taxon>
    </lineage>
</organism>
<name>A0AA36D8X1_9BILA</name>
<dbReference type="Proteomes" id="UP001177023">
    <property type="component" value="Unassembled WGS sequence"/>
</dbReference>
<dbReference type="SUPFAM" id="SSF63712">
    <property type="entry name" value="Nicotinic receptor ligand binding domain-like"/>
    <property type="match status" value="1"/>
</dbReference>
<evidence type="ECO:0000313" key="6">
    <source>
        <dbReference type="EMBL" id="CAJ0581922.1"/>
    </source>
</evidence>
<feature type="signal peptide" evidence="4">
    <location>
        <begin position="1"/>
        <end position="15"/>
    </location>
</feature>
<dbReference type="InterPro" id="IPR006202">
    <property type="entry name" value="Neur_chan_lig-bd"/>
</dbReference>
<evidence type="ECO:0000256" key="3">
    <source>
        <dbReference type="RuleBase" id="RU000687"/>
    </source>
</evidence>
<evidence type="ECO:0000256" key="4">
    <source>
        <dbReference type="SAM" id="SignalP"/>
    </source>
</evidence>
<dbReference type="AlphaFoldDB" id="A0AA36D8X1"/>
<evidence type="ECO:0000256" key="1">
    <source>
        <dbReference type="ARBA" id="ARBA00004141"/>
    </source>
</evidence>
<dbReference type="InterPro" id="IPR006201">
    <property type="entry name" value="Neur_channel"/>
</dbReference>
<sequence length="216" mass="25327">MFQLLFTLCVGEILAEYTNWTRLDINETERNYLDATAELYKELFETRFYRRDLSPVYSKQPANLTQSNYTRFNVEIELGYLKIFEMNAQSQTVTVMLEFIQFWVDARLSWVPEDYDGIRTIWLGYDTVWIPEYSVLDVSAISEAWPDYRRPVRVQSSGRVFLDTQQIVTIACPMDLGTFPFDSQMCPINFGLPSYFVNQITMTGALFDFDYKTLSV</sequence>
<dbReference type="Gene3D" id="2.70.170.10">
    <property type="entry name" value="Neurotransmitter-gated ion-channel ligand-binding domain"/>
    <property type="match status" value="1"/>
</dbReference>
<feature type="chain" id="PRO_5041464488" description="Neurotransmitter-gated ion-channel ligand-binding domain-containing protein" evidence="4">
    <location>
        <begin position="16"/>
        <end position="216"/>
    </location>
</feature>
<comment type="subcellular location">
    <subcellularLocation>
        <location evidence="1">Membrane</location>
        <topology evidence="1">Multi-pass membrane protein</topology>
    </subcellularLocation>
</comment>
<dbReference type="PRINTS" id="PR00252">
    <property type="entry name" value="NRIONCHANNEL"/>
</dbReference>
<dbReference type="PROSITE" id="PS00236">
    <property type="entry name" value="NEUROTR_ION_CHANNEL"/>
    <property type="match status" value="1"/>
</dbReference>
<keyword evidence="4" id="KW-0732">Signal</keyword>